<dbReference type="Pfam" id="PF08271">
    <property type="entry name" value="Zn_Ribbon_TF"/>
    <property type="match status" value="1"/>
</dbReference>
<protein>
    <submittedName>
        <fullName evidence="3">TFIIB-type zinc ribbon-containing protein</fullName>
    </submittedName>
</protein>
<evidence type="ECO:0000256" key="1">
    <source>
        <dbReference type="PROSITE-ProRule" id="PRU00469"/>
    </source>
</evidence>
<accession>A0A7J3XX60</accession>
<dbReference type="EMBL" id="DRYK01000013">
    <property type="protein sequence ID" value="HHP67270.1"/>
    <property type="molecule type" value="Genomic_DNA"/>
</dbReference>
<evidence type="ECO:0000259" key="2">
    <source>
        <dbReference type="PROSITE" id="PS51134"/>
    </source>
</evidence>
<dbReference type="GO" id="GO:0008270">
    <property type="term" value="F:zinc ion binding"/>
    <property type="evidence" value="ECO:0007669"/>
    <property type="project" value="UniProtKB-KW"/>
</dbReference>
<dbReference type="AlphaFoldDB" id="A0A7J3XX60"/>
<sequence>MDKCPVCGSSLVWVYEEGVVVCSSCGLVVERVFDYTPTISLSEEKPKRRPAGVKGLDKRAYKIKLKLYSRAYKISRERPWMVVDTDKVLETGRLVHTVKSKASLLAEENIEREGVRDYVEKGLEIISRENPALLARSLRGRYALAYMVAYASLSGEMPPEDFVVKVFNISSTSFKRLRSIVRRLQEKHGWIRQETTGEYEVGDSQIFLKIAT</sequence>
<organism evidence="3">
    <name type="scientific">Thermogladius calderae</name>
    <dbReference type="NCBI Taxonomy" id="1200300"/>
    <lineage>
        <taxon>Archaea</taxon>
        <taxon>Thermoproteota</taxon>
        <taxon>Thermoprotei</taxon>
        <taxon>Desulfurococcales</taxon>
        <taxon>Desulfurococcaceae</taxon>
        <taxon>Thermogladius</taxon>
    </lineage>
</organism>
<dbReference type="PROSITE" id="PS51134">
    <property type="entry name" value="ZF_TFIIB"/>
    <property type="match status" value="1"/>
</dbReference>
<keyword evidence="1" id="KW-0479">Metal-binding</keyword>
<dbReference type="SUPFAM" id="SSF57783">
    <property type="entry name" value="Zinc beta-ribbon"/>
    <property type="match status" value="1"/>
</dbReference>
<reference evidence="3" key="1">
    <citation type="journal article" date="2020" name="mSystems">
        <title>Genome- and Community-Level Interaction Insights into Carbon Utilization and Element Cycling Functions of Hydrothermarchaeota in Hydrothermal Sediment.</title>
        <authorList>
            <person name="Zhou Z."/>
            <person name="Liu Y."/>
            <person name="Xu W."/>
            <person name="Pan J."/>
            <person name="Luo Z.H."/>
            <person name="Li M."/>
        </authorList>
    </citation>
    <scope>NUCLEOTIDE SEQUENCE [LARGE SCALE GENOMIC DNA]</scope>
    <source>
        <strain evidence="3">SpSt-110</strain>
    </source>
</reference>
<keyword evidence="1" id="KW-0862">Zinc</keyword>
<evidence type="ECO:0000313" key="3">
    <source>
        <dbReference type="EMBL" id="HHP67270.1"/>
    </source>
</evidence>
<dbReference type="Gene3D" id="2.20.25.10">
    <property type="match status" value="1"/>
</dbReference>
<dbReference type="InterPro" id="IPR013137">
    <property type="entry name" value="Znf_TFIIB"/>
</dbReference>
<comment type="caution">
    <text evidence="3">The sequence shown here is derived from an EMBL/GenBank/DDBJ whole genome shotgun (WGS) entry which is preliminary data.</text>
</comment>
<gene>
    <name evidence="3" type="ORF">ENM60_00490</name>
</gene>
<proteinExistence type="predicted"/>
<feature type="domain" description="TFIIB-type" evidence="2">
    <location>
        <begin position="1"/>
        <end position="30"/>
    </location>
</feature>
<keyword evidence="1" id="KW-0863">Zinc-finger</keyword>
<name>A0A7J3XX60_9CREN</name>